<dbReference type="InterPro" id="IPR020084">
    <property type="entry name" value="NUDIX_hydrolase_CS"/>
</dbReference>
<accession>A0A4R9H8F2</accession>
<name>A0A4R9H8F2_9LEPT</name>
<dbReference type="EMBL" id="RQEY01000010">
    <property type="protein sequence ID" value="TGK42265.1"/>
    <property type="molecule type" value="Genomic_DNA"/>
</dbReference>
<proteinExistence type="inferred from homology"/>
<reference evidence="4" key="1">
    <citation type="journal article" date="2019" name="PLoS Negl. Trop. Dis.">
        <title>Revisiting the worldwide diversity of Leptospira species in the environment.</title>
        <authorList>
            <person name="Vincent A.T."/>
            <person name="Schiettekatte O."/>
            <person name="Bourhy P."/>
            <person name="Veyrier F.J."/>
            <person name="Picardeau M."/>
        </authorList>
    </citation>
    <scope>NUCLEOTIDE SEQUENCE [LARGE SCALE GENOMIC DNA]</scope>
    <source>
        <strain evidence="4">201800301</strain>
    </source>
</reference>
<dbReference type="InterPro" id="IPR054105">
    <property type="entry name" value="WHD_NrtR"/>
</dbReference>
<dbReference type="SUPFAM" id="SSF46785">
    <property type="entry name" value="Winged helix' DNA-binding domain"/>
    <property type="match status" value="1"/>
</dbReference>
<evidence type="ECO:0000259" key="3">
    <source>
        <dbReference type="PROSITE" id="PS51462"/>
    </source>
</evidence>
<dbReference type="PROSITE" id="PS00893">
    <property type="entry name" value="NUDIX_BOX"/>
    <property type="match status" value="1"/>
</dbReference>
<dbReference type="SUPFAM" id="SSF55811">
    <property type="entry name" value="Nudix"/>
    <property type="match status" value="1"/>
</dbReference>
<feature type="domain" description="Nudix hydrolase" evidence="3">
    <location>
        <begin position="15"/>
        <end position="147"/>
    </location>
</feature>
<dbReference type="Gene3D" id="3.90.79.10">
    <property type="entry name" value="Nucleoside Triphosphate Pyrophosphohydrolase"/>
    <property type="match status" value="1"/>
</dbReference>
<dbReference type="PANTHER" id="PTHR43736">
    <property type="entry name" value="ADP-RIBOSE PYROPHOSPHATASE"/>
    <property type="match status" value="1"/>
</dbReference>
<dbReference type="PRINTS" id="PR00502">
    <property type="entry name" value="NUDIXFAMILY"/>
</dbReference>
<dbReference type="InterPro" id="IPR020476">
    <property type="entry name" value="Nudix_hydrolase"/>
</dbReference>
<comment type="similarity">
    <text evidence="2">Belongs to the Nudix hydrolase family.</text>
</comment>
<evidence type="ECO:0000256" key="2">
    <source>
        <dbReference type="RuleBase" id="RU003476"/>
    </source>
</evidence>
<keyword evidence="1 2" id="KW-0378">Hydrolase</keyword>
<dbReference type="InterPro" id="IPR000086">
    <property type="entry name" value="NUDIX_hydrolase_dom"/>
</dbReference>
<gene>
    <name evidence="4" type="ORF">EHO65_05750</name>
</gene>
<dbReference type="InterPro" id="IPR036388">
    <property type="entry name" value="WH-like_DNA-bd_sf"/>
</dbReference>
<dbReference type="InterPro" id="IPR036390">
    <property type="entry name" value="WH_DNA-bd_sf"/>
</dbReference>
<dbReference type="AlphaFoldDB" id="A0A4R9H8F2"/>
<protein>
    <submittedName>
        <fullName evidence="4">NUDIX hydrolase</fullName>
    </submittedName>
</protein>
<dbReference type="PROSITE" id="PS51462">
    <property type="entry name" value="NUDIX"/>
    <property type="match status" value="1"/>
</dbReference>
<dbReference type="GO" id="GO:0016787">
    <property type="term" value="F:hydrolase activity"/>
    <property type="evidence" value="ECO:0007669"/>
    <property type="project" value="UniProtKB-KW"/>
</dbReference>
<keyword evidence="5" id="KW-1185">Reference proteome</keyword>
<dbReference type="Pfam" id="PF00293">
    <property type="entry name" value="NUDIX"/>
    <property type="match status" value="1"/>
</dbReference>
<evidence type="ECO:0000313" key="5">
    <source>
        <dbReference type="Proteomes" id="UP000298097"/>
    </source>
</evidence>
<dbReference type="Proteomes" id="UP000298097">
    <property type="component" value="Unassembled WGS sequence"/>
</dbReference>
<sequence>MKNNTMYSYKFARPSLTVDCVVFGVNEDKLQILIIQRGIDPFRGHWALPGGFVRIEETIDEAAIRELKEETGLKNIFLEQLYTFGQIDRDPRERVVSIAYYSLVNLHNHFVQASTDADRAVWYNVRELPKLAFDHDKIVEVALARLKGKLRYQPIGFELLPSKFTLTQLQRLYEIILEKDLDKRNFRKRILQFDILDPTKEFEENVAHRAAQLYQFNKSKYKKMIKQGISFDL</sequence>
<evidence type="ECO:0000313" key="4">
    <source>
        <dbReference type="EMBL" id="TGK42265.1"/>
    </source>
</evidence>
<dbReference type="InterPro" id="IPR015797">
    <property type="entry name" value="NUDIX_hydrolase-like_dom_sf"/>
</dbReference>
<dbReference type="Gene3D" id="1.10.10.10">
    <property type="entry name" value="Winged helix-like DNA-binding domain superfamily/Winged helix DNA-binding domain"/>
    <property type="match status" value="1"/>
</dbReference>
<dbReference type="OrthoDB" id="9800077at2"/>
<dbReference type="Pfam" id="PF21906">
    <property type="entry name" value="WHD_NrtR"/>
    <property type="match status" value="1"/>
</dbReference>
<dbReference type="PANTHER" id="PTHR43736:SF4">
    <property type="entry name" value="SLR1690 PROTEIN"/>
    <property type="match status" value="1"/>
</dbReference>
<comment type="caution">
    <text evidence="4">The sequence shown here is derived from an EMBL/GenBank/DDBJ whole genome shotgun (WGS) entry which is preliminary data.</text>
</comment>
<dbReference type="RefSeq" id="WP_135773190.1">
    <property type="nucleotide sequence ID" value="NZ_RQEY01000010.1"/>
</dbReference>
<evidence type="ECO:0000256" key="1">
    <source>
        <dbReference type="ARBA" id="ARBA00022801"/>
    </source>
</evidence>
<organism evidence="4 5">
    <name type="scientific">Leptospira andrefontaineae</name>
    <dbReference type="NCBI Taxonomy" id="2484976"/>
    <lineage>
        <taxon>Bacteria</taxon>
        <taxon>Pseudomonadati</taxon>
        <taxon>Spirochaetota</taxon>
        <taxon>Spirochaetia</taxon>
        <taxon>Leptospirales</taxon>
        <taxon>Leptospiraceae</taxon>
        <taxon>Leptospira</taxon>
    </lineage>
</organism>
<dbReference type="CDD" id="cd18873">
    <property type="entry name" value="NUDIX_NadM_like"/>
    <property type="match status" value="1"/>
</dbReference>